<accession>A0A1W1CAY3</accession>
<evidence type="ECO:0000313" key="2">
    <source>
        <dbReference type="EMBL" id="SFV62873.1"/>
    </source>
</evidence>
<dbReference type="PROSITE" id="PS51112">
    <property type="entry name" value="AMMECR1"/>
    <property type="match status" value="1"/>
</dbReference>
<dbReference type="Gene3D" id="3.30.700.20">
    <property type="entry name" value="Hypothetical protein ph0010, domain 1"/>
    <property type="match status" value="1"/>
</dbReference>
<dbReference type="InterPro" id="IPR023473">
    <property type="entry name" value="AMMECR1"/>
</dbReference>
<dbReference type="SUPFAM" id="SSF143447">
    <property type="entry name" value="AMMECR1-like"/>
    <property type="match status" value="1"/>
</dbReference>
<dbReference type="InterPro" id="IPR002733">
    <property type="entry name" value="AMMECR1_domain"/>
</dbReference>
<dbReference type="InterPro" id="IPR036071">
    <property type="entry name" value="AMMECR1_dom_sf"/>
</dbReference>
<organism evidence="2">
    <name type="scientific">hydrothermal vent metagenome</name>
    <dbReference type="NCBI Taxonomy" id="652676"/>
    <lineage>
        <taxon>unclassified sequences</taxon>
        <taxon>metagenomes</taxon>
        <taxon>ecological metagenomes</taxon>
    </lineage>
</organism>
<reference evidence="2" key="1">
    <citation type="submission" date="2016-10" db="EMBL/GenBank/DDBJ databases">
        <authorList>
            <person name="de Groot N.N."/>
        </authorList>
    </citation>
    <scope>NUCLEOTIDE SEQUENCE</scope>
</reference>
<dbReference type="InterPro" id="IPR027623">
    <property type="entry name" value="AmmeMemoSam_A"/>
</dbReference>
<dbReference type="NCBIfam" id="TIGR04335">
    <property type="entry name" value="AmmeMemoSam_A"/>
    <property type="match status" value="1"/>
</dbReference>
<evidence type="ECO:0000259" key="1">
    <source>
        <dbReference type="PROSITE" id="PS51112"/>
    </source>
</evidence>
<sequence length="185" mass="20758">MNNDTTFTLTQEEKAQLKELAKFALYEAVLHNKRIQIDPTKLSAKLAQHLGAFVTLKEHGQLRGCIGRFEPDAPLYEVIIDMAISASRYDNRFTPVTADELKDIEIEISVLTPREKVNSVDDVIVGKHGIYVSYGGRNGTYLPQVATEMGWNAEQFVYSCCAEKAGIPPQHCKDAELYVYEAIVF</sequence>
<dbReference type="EMBL" id="FPHK01000065">
    <property type="protein sequence ID" value="SFV62873.1"/>
    <property type="molecule type" value="Genomic_DNA"/>
</dbReference>
<proteinExistence type="predicted"/>
<dbReference type="Gene3D" id="3.30.1490.150">
    <property type="entry name" value="Hypothetical protein ph0010, domain 2"/>
    <property type="match status" value="1"/>
</dbReference>
<protein>
    <submittedName>
        <fullName evidence="2">COG2078: Uncharacterized ACR</fullName>
    </submittedName>
</protein>
<name>A0A1W1CAY3_9ZZZZ</name>
<dbReference type="NCBIfam" id="TIGR00296">
    <property type="entry name" value="TIGR00296 family protein"/>
    <property type="match status" value="1"/>
</dbReference>
<dbReference type="AlphaFoldDB" id="A0A1W1CAY3"/>
<dbReference type="Pfam" id="PF01871">
    <property type="entry name" value="AMMECR1"/>
    <property type="match status" value="1"/>
</dbReference>
<dbReference type="InterPro" id="IPR027485">
    <property type="entry name" value="AMMECR1_N"/>
</dbReference>
<feature type="domain" description="AMMECR1" evidence="1">
    <location>
        <begin position="12"/>
        <end position="185"/>
    </location>
</feature>
<dbReference type="PANTHER" id="PTHR13016:SF0">
    <property type="entry name" value="AMME SYNDROME CANDIDATE GENE 1 PROTEIN"/>
    <property type="match status" value="1"/>
</dbReference>
<gene>
    <name evidence="2" type="ORF">MNB_SM-6-652</name>
</gene>
<dbReference type="PANTHER" id="PTHR13016">
    <property type="entry name" value="AMMECR1 HOMOLOG"/>
    <property type="match status" value="1"/>
</dbReference>